<keyword evidence="2" id="KW-0378">Hydrolase</keyword>
<evidence type="ECO:0000313" key="3">
    <source>
        <dbReference type="Proteomes" id="UP000236884"/>
    </source>
</evidence>
<dbReference type="GO" id="GO:0008233">
    <property type="term" value="F:peptidase activity"/>
    <property type="evidence" value="ECO:0007669"/>
    <property type="project" value="UniProtKB-KW"/>
</dbReference>
<protein>
    <submittedName>
        <fullName evidence="2">Immunoglobulin A1 protease</fullName>
        <ecNumber evidence="2">3.4.24.13</ecNumber>
    </submittedName>
</protein>
<proteinExistence type="predicted"/>
<feature type="compositionally biased region" description="Polar residues" evidence="1">
    <location>
        <begin position="170"/>
        <end position="187"/>
    </location>
</feature>
<feature type="region of interest" description="Disordered" evidence="1">
    <location>
        <begin position="74"/>
        <end position="215"/>
    </location>
</feature>
<evidence type="ECO:0000313" key="2">
    <source>
        <dbReference type="EMBL" id="BAT59044.1"/>
    </source>
</evidence>
<dbReference type="Proteomes" id="UP000236884">
    <property type="component" value="Chromosome"/>
</dbReference>
<accession>A0A0S3PT36</accession>
<dbReference type="KEGG" id="vgo:GJW-30_1_01573"/>
<reference evidence="2 3" key="1">
    <citation type="submission" date="2015-08" db="EMBL/GenBank/DDBJ databases">
        <title>Investigation of the bacterial diversity of lava forest soil.</title>
        <authorList>
            <person name="Lee J.S."/>
        </authorList>
    </citation>
    <scope>NUCLEOTIDE SEQUENCE [LARGE SCALE GENOMIC DNA]</scope>
    <source>
        <strain evidence="2 3">GJW-30</strain>
    </source>
</reference>
<evidence type="ECO:0000256" key="1">
    <source>
        <dbReference type="SAM" id="MobiDB-lite"/>
    </source>
</evidence>
<feature type="compositionally biased region" description="Low complexity" evidence="1">
    <location>
        <begin position="113"/>
        <end position="166"/>
    </location>
</feature>
<sequence length="275" mass="29132">MTGKPMTVERAFLLAAPVVGVLMVGGYFVSAYSNDTPRIDPLTQVPEPDSWQVSGEEVTDMVRASVVATGGTVKEFTPQGEPQNTAAVSQQPAEPAGTQAEPRHLPLPKKTARPALPTQAPQQQAVAPQPAAPVQPVASVEPQQAAVPQQPAPQRAAAKPAPQRTASRPDATQPQRQATVQPQSRPRQQAVIEPPRVSQLPPPPSAEPEMVPPPREAMRREERGLVGRSWDTVTRTTGAVAGAAIATPGTVWRATTRTVDAVVDIIPGTRRSSND</sequence>
<dbReference type="AlphaFoldDB" id="A0A0S3PT36"/>
<dbReference type="GO" id="GO:0006508">
    <property type="term" value="P:proteolysis"/>
    <property type="evidence" value="ECO:0007669"/>
    <property type="project" value="UniProtKB-KW"/>
</dbReference>
<keyword evidence="2" id="KW-0645">Protease</keyword>
<dbReference type="EMBL" id="AP014946">
    <property type="protein sequence ID" value="BAT59044.1"/>
    <property type="molecule type" value="Genomic_DNA"/>
</dbReference>
<name>A0A0S3PT36_9BRAD</name>
<dbReference type="EC" id="3.4.24.13" evidence="2"/>
<keyword evidence="3" id="KW-1185">Reference proteome</keyword>
<feature type="compositionally biased region" description="Polar residues" evidence="1">
    <location>
        <begin position="80"/>
        <end position="92"/>
    </location>
</feature>
<feature type="compositionally biased region" description="Pro residues" evidence="1">
    <location>
        <begin position="200"/>
        <end position="215"/>
    </location>
</feature>
<organism evidence="2 3">
    <name type="scientific">Variibacter gotjawalensis</name>
    <dbReference type="NCBI Taxonomy" id="1333996"/>
    <lineage>
        <taxon>Bacteria</taxon>
        <taxon>Pseudomonadati</taxon>
        <taxon>Pseudomonadota</taxon>
        <taxon>Alphaproteobacteria</taxon>
        <taxon>Hyphomicrobiales</taxon>
        <taxon>Nitrobacteraceae</taxon>
        <taxon>Variibacter</taxon>
    </lineage>
</organism>
<gene>
    <name evidence="2" type="primary">iga_1</name>
    <name evidence="2" type="ORF">GJW-30_1_01573</name>
</gene>